<evidence type="ECO:0000256" key="2">
    <source>
        <dbReference type="ARBA" id="ARBA00022692"/>
    </source>
</evidence>
<organism evidence="7 8">
    <name type="scientific">Shewanella corallii</name>
    <dbReference type="NCBI Taxonomy" id="560080"/>
    <lineage>
        <taxon>Bacteria</taxon>
        <taxon>Pseudomonadati</taxon>
        <taxon>Pseudomonadota</taxon>
        <taxon>Gammaproteobacteria</taxon>
        <taxon>Alteromonadales</taxon>
        <taxon>Shewanellaceae</taxon>
        <taxon>Shewanella</taxon>
    </lineage>
</organism>
<evidence type="ECO:0000256" key="3">
    <source>
        <dbReference type="ARBA" id="ARBA00022989"/>
    </source>
</evidence>
<dbReference type="EMBL" id="JAKIKT010000004">
    <property type="protein sequence ID" value="MCL2914584.1"/>
    <property type="molecule type" value="Genomic_DNA"/>
</dbReference>
<sequence length="112" mass="12342">MKANPCPQCGQALAENCLTCSNCHCAMGLDALAGVDPNIRIKNQKLAAWYGLLLGGLGVHRFYLGQHLKGSLYLAFSWTLVPVALGWFDAFKTFRMSPFTFQSKYAQRPLTA</sequence>
<dbReference type="Proteomes" id="UP001202831">
    <property type="component" value="Unassembled WGS sequence"/>
</dbReference>
<keyword evidence="8" id="KW-1185">Reference proteome</keyword>
<evidence type="ECO:0000259" key="6">
    <source>
        <dbReference type="Pfam" id="PF05154"/>
    </source>
</evidence>
<feature type="domain" description="TM2" evidence="6">
    <location>
        <begin position="42"/>
        <end position="90"/>
    </location>
</feature>
<dbReference type="RefSeq" id="WP_240317092.1">
    <property type="nucleotide sequence ID" value="NZ_JAKIKT010000004.1"/>
</dbReference>
<keyword evidence="3 5" id="KW-1133">Transmembrane helix</keyword>
<evidence type="ECO:0000256" key="5">
    <source>
        <dbReference type="SAM" id="Phobius"/>
    </source>
</evidence>
<evidence type="ECO:0000256" key="4">
    <source>
        <dbReference type="ARBA" id="ARBA00023136"/>
    </source>
</evidence>
<evidence type="ECO:0000256" key="1">
    <source>
        <dbReference type="ARBA" id="ARBA00004141"/>
    </source>
</evidence>
<name>A0ABT0N849_9GAMM</name>
<dbReference type="InterPro" id="IPR007829">
    <property type="entry name" value="TM2"/>
</dbReference>
<comment type="caution">
    <text evidence="7">The sequence shown here is derived from an EMBL/GenBank/DDBJ whole genome shotgun (WGS) entry which is preliminary data.</text>
</comment>
<keyword evidence="2 5" id="KW-0812">Transmembrane</keyword>
<accession>A0ABT0N849</accession>
<feature type="transmembrane region" description="Helical" evidence="5">
    <location>
        <begin position="46"/>
        <end position="64"/>
    </location>
</feature>
<keyword evidence="4 5" id="KW-0472">Membrane</keyword>
<comment type="subcellular location">
    <subcellularLocation>
        <location evidence="1">Membrane</location>
        <topology evidence="1">Multi-pass membrane protein</topology>
    </subcellularLocation>
</comment>
<gene>
    <name evidence="7" type="ORF">L2725_12480</name>
</gene>
<proteinExistence type="predicted"/>
<protein>
    <submittedName>
        <fullName evidence="7">NINE protein</fullName>
    </submittedName>
</protein>
<dbReference type="Pfam" id="PF05154">
    <property type="entry name" value="TM2"/>
    <property type="match status" value="1"/>
</dbReference>
<reference evidence="7 8" key="1">
    <citation type="submission" date="2022-01" db="EMBL/GenBank/DDBJ databases">
        <title>Whole genome-based taxonomy of the Shewanellaceae.</title>
        <authorList>
            <person name="Martin-Rodriguez A.J."/>
        </authorList>
    </citation>
    <scope>NUCLEOTIDE SEQUENCE [LARGE SCALE GENOMIC DNA]</scope>
    <source>
        <strain evidence="7 8">DSM 21332</strain>
    </source>
</reference>
<feature type="transmembrane region" description="Helical" evidence="5">
    <location>
        <begin position="70"/>
        <end position="88"/>
    </location>
</feature>
<evidence type="ECO:0000313" key="7">
    <source>
        <dbReference type="EMBL" id="MCL2914584.1"/>
    </source>
</evidence>
<evidence type="ECO:0000313" key="8">
    <source>
        <dbReference type="Proteomes" id="UP001202831"/>
    </source>
</evidence>